<proteinExistence type="predicted"/>
<dbReference type="EMBL" id="CP022699">
    <property type="protein sequence ID" value="ATJ90658.1"/>
    <property type="molecule type" value="Genomic_DNA"/>
</dbReference>
<organism evidence="3 4">
    <name type="scientific">Acetobacter tropicalis</name>
    <dbReference type="NCBI Taxonomy" id="104102"/>
    <lineage>
        <taxon>Bacteria</taxon>
        <taxon>Pseudomonadati</taxon>
        <taxon>Pseudomonadota</taxon>
        <taxon>Alphaproteobacteria</taxon>
        <taxon>Acetobacterales</taxon>
        <taxon>Acetobacteraceae</taxon>
        <taxon>Acetobacter</taxon>
    </lineage>
</organism>
<evidence type="ECO:0000313" key="4">
    <source>
        <dbReference type="Proteomes" id="UP000220394"/>
    </source>
</evidence>
<evidence type="ECO:0000256" key="1">
    <source>
        <dbReference type="SAM" id="Coils"/>
    </source>
</evidence>
<gene>
    <name evidence="3" type="ORF">CIW82_08140</name>
</gene>
<evidence type="ECO:0000259" key="2">
    <source>
        <dbReference type="Pfam" id="PF06791"/>
    </source>
</evidence>
<dbReference type="RefSeq" id="WP_097802394.1">
    <property type="nucleotide sequence ID" value="NZ_CP022699.1"/>
</dbReference>
<dbReference type="KEGG" id="ato:CIW82_08140"/>
<name>A0A291PGY7_9PROT</name>
<dbReference type="GO" id="GO:0016020">
    <property type="term" value="C:membrane"/>
    <property type="evidence" value="ECO:0007669"/>
    <property type="project" value="TreeGrafter"/>
</dbReference>
<dbReference type="InterPro" id="IPR009628">
    <property type="entry name" value="Phage_tape_measure_N"/>
</dbReference>
<evidence type="ECO:0000313" key="3">
    <source>
        <dbReference type="EMBL" id="ATJ90658.1"/>
    </source>
</evidence>
<sequence length="1785" mass="187107">MPNVEDVRISYASNVAAVAGQDAAAMEKLADAAEITDRVIKKTSQTADGVQRSNDAVARATRTLETLLRKRAEAEEVMADAIARSEKTEEDRQRTLAGLDQKIEKATQSLAKAEAQWSAYEVAQGEAAKGGSSAALSFDTLTAAQSAQLLSMRDVSAQFRAGQITVQGYRAALRDIASSYATLGTAAEAATHQMASGLQVHIDNLTGVSSSAADTSDKQADFEAAAEAADKLRAKWVPLARAEQDYAKSQQELNTLLRANILDLGEYEASMARITSAYQAQKAAIASTVQAQQDALRTQNETTAAGAQGKINAWAGVSTPEYGQSDARQADFEAAAQAAENLRAQLVPLAAAQQEYAEAQEKAGAALAANIISQQEYDAYVGKAKTTLDRQTASLSGNGAAAKLSAFELGILADETHKFFDQVLAGGNAMQAAFYQVPNMVQIMGGFRASLTRVTSALVGPGALVAGVTAGVAAIAAMGYASENEQQQLAQLSTHLRATRTDYADMATAAEKAARSLHESDSDLSLSDSRTAVQTIVSVPTVDSSQIQRYMTDARNLAAVMGETVPEAAKTMASALQDPAKAAAEFAQQGMPGFNAGLVLMVQHMEQAGNRTGALDTVLQRLEQTTKNAEDQALTPFQASLKNLKDETGGVGDTVVYAFQHMGDGIVGMATAGIKGLTGLIELIEQIAPKVETAAKSIWDSVASGMKWAGGKLEGGVEGGLNLLGATNLSHLMAQGNTADPQFSLPNNPATSGMSGVSSSAINESAAALDKLSASTTKSTAAWEENRKEIDAMAGTDSSLSGQISDHQRKIQGLTTAIAKLKAMGPENYSPGDKNAVEAYNATLKNLTGQLQAEQVALGGLRGPFAELLEQQDRAAQSAAALTGYDKAMVEASQQADDAARELSGGLASASEKALVQAAAARTLAAEYTTNLSVIARNTQLQDGITAAWAKGGAAADHATNYVEAYNYALDHFGRNAKDFTQKVVEMTAALDAQAASKRQTELAQSTYANENQIKLIGLETDTLGMNADARTKLINRMQAENAETEKGNSLQDQSVQAYLASVDALSDATTAYEHHQQVLQDVTGSLENMTDQLTDGVTQGFLQGTSSGMSFKTTLQGITTQIVGMLAKMALINPLLNKIDGGTRTTLDEVTDMLSGSSSASNAGTDKGLDQQDQEALQNWFGEKTQSGSQGSTDGLDQQDKSSLNQLFGAGQGGSSGLSGLMSTKLFGTASVGSLLTGVGSGMAVGSLFSHVGNGTDGTLGSAIGSGVGSIVGSIFPGVGTVLGGIIGGAGGGILGSLFGGKHHYTIDDVSAENGALSISRVHNHRNTDSITSPLQDDLDSLNQLYSDVGASVSDNGVVGQVYAKRYRGKKSSQTLADILPDIDLTSSDATFAKALAGGMPSSFDSVDTYAQTVQQLKQTSDALDALGVHVSKFTDATHVSVESISGYTGDLAKVLSSFDGQTVSTDVLQSQISSLKSLLDVTASGAESIVDQVQDLKVQYQQAADQAKAYGLDYQVILDKGNAIAEMTIANENRKLEQSDQSVQARYLAATGDQEGADLLNFDVSAAQQKQELDDEWRSYLGDSYASSQTYADQMADLDKTLAAERLKIQATYAAQALADQEEAQQEAAEQQAEYLSQAQSSVASAFSNLADYVQGLGTSDASPLSVQDQYKLANDNFDTDYQAAMGGDYDALTRLQSESQTALSLDQQWLGSGTDYAKAYQDMLTKLQAIGTLGADTFTANLAKQLAAQQVDATLQVKQEIQTMNATLQRLIRMQAVGAKAA</sequence>
<dbReference type="PANTHER" id="PTHR15048:SF0">
    <property type="entry name" value="STARCH-BINDING DOMAIN-CONTAINING PROTEIN 1"/>
    <property type="match status" value="1"/>
</dbReference>
<accession>A0A291PGY7</accession>
<dbReference type="Proteomes" id="UP000220394">
    <property type="component" value="Chromosome"/>
</dbReference>
<keyword evidence="1" id="KW-0175">Coiled coil</keyword>
<dbReference type="Pfam" id="PF06791">
    <property type="entry name" value="TMP_2"/>
    <property type="match status" value="1"/>
</dbReference>
<feature type="coiled-coil region" evidence="1">
    <location>
        <begin position="50"/>
        <end position="116"/>
    </location>
</feature>
<feature type="domain" description="Bacteriophage tail tape measure N-terminal" evidence="2">
    <location>
        <begin position="397"/>
        <end position="589"/>
    </location>
</feature>
<reference evidence="3 4" key="1">
    <citation type="submission" date="2017-08" db="EMBL/GenBank/DDBJ databases">
        <title>Complete Genome Sequence of Acetobacter tropicalis Oregon-R-modENCODE STRAIN BDGP1, an acetic acid bacterium isolated from Drosophila melanogaster gut.</title>
        <authorList>
            <person name="Wan K.H."/>
            <person name="Yu C."/>
            <person name="Park S."/>
            <person name="Hammonds A.S."/>
            <person name="Booth B.W."/>
            <person name="Celniker S.E."/>
        </authorList>
    </citation>
    <scope>NUCLEOTIDE SEQUENCE [LARGE SCALE GENOMIC DNA]</scope>
    <source>
        <strain evidence="3 4">BDGP1</strain>
    </source>
</reference>
<feature type="coiled-coil region" evidence="1">
    <location>
        <begin position="804"/>
        <end position="857"/>
    </location>
</feature>
<protein>
    <recommendedName>
        <fullName evidence="2">Bacteriophage tail tape measure N-terminal domain-containing protein</fullName>
    </recommendedName>
</protein>
<dbReference type="PANTHER" id="PTHR15048">
    <property type="entry name" value="STARCH-BINDING DOMAIN-CONTAINING PROTEIN 1"/>
    <property type="match status" value="1"/>
</dbReference>